<dbReference type="RefSeq" id="WP_006778172.1">
    <property type="nucleotide sequence ID" value="NZ_CP040506.1"/>
</dbReference>
<dbReference type="HOGENOM" id="CLU_206407_1_0_9"/>
<reference evidence="1 2" key="1">
    <citation type="submission" date="2011-08" db="EMBL/GenBank/DDBJ databases">
        <title>The Genome Sequence of Clostridium hathewayi WAL-18680.</title>
        <authorList>
            <consortium name="The Broad Institute Genome Sequencing Platform"/>
            <person name="Earl A."/>
            <person name="Ward D."/>
            <person name="Feldgarden M."/>
            <person name="Gevers D."/>
            <person name="Finegold S.M."/>
            <person name="Summanen P.H."/>
            <person name="Molitoris D.R."/>
            <person name="Song M."/>
            <person name="Daigneault M."/>
            <person name="Allen-Vercoe E."/>
            <person name="Young S.K."/>
            <person name="Zeng Q."/>
            <person name="Gargeya S."/>
            <person name="Fitzgerald M."/>
            <person name="Haas B."/>
            <person name="Abouelleil A."/>
            <person name="Alvarado L."/>
            <person name="Arachchi H.M."/>
            <person name="Berlin A."/>
            <person name="Brown A."/>
            <person name="Chapman S.B."/>
            <person name="Chen Z."/>
            <person name="Dunbar C."/>
            <person name="Freedman E."/>
            <person name="Gearin G."/>
            <person name="Gellesch M."/>
            <person name="Goldberg J."/>
            <person name="Griggs A."/>
            <person name="Gujja S."/>
            <person name="Heiman D."/>
            <person name="Howarth C."/>
            <person name="Larson L."/>
            <person name="Lui A."/>
            <person name="MacDonald P.J.P."/>
            <person name="Montmayeur A."/>
            <person name="Murphy C."/>
            <person name="Neiman D."/>
            <person name="Pearson M."/>
            <person name="Priest M."/>
            <person name="Roberts A."/>
            <person name="Saif S."/>
            <person name="Shea T."/>
            <person name="Shenoy N."/>
            <person name="Sisk P."/>
            <person name="Stolte C."/>
            <person name="Sykes S."/>
            <person name="Wortman J."/>
            <person name="Nusbaum C."/>
            <person name="Birren B."/>
        </authorList>
    </citation>
    <scope>NUCLEOTIDE SEQUENCE [LARGE SCALE GENOMIC DNA]</scope>
    <source>
        <strain evidence="1 2">WAL-18680</strain>
    </source>
</reference>
<dbReference type="EMBL" id="ADLN01000001">
    <property type="protein sequence ID" value="EHI61740.1"/>
    <property type="molecule type" value="Genomic_DNA"/>
</dbReference>
<name>G5I9K1_9FIRM</name>
<sequence length="48" mass="5743">MGMRENLNKKLCQATCDKIELNRQMLRICKCLKEVEKTINCEKKKKEK</sequence>
<dbReference type="PATRIC" id="fig|742737.3.peg.185"/>
<dbReference type="Proteomes" id="UP000005384">
    <property type="component" value="Unassembled WGS sequence"/>
</dbReference>
<comment type="caution">
    <text evidence="1">The sequence shown here is derived from an EMBL/GenBank/DDBJ whole genome shotgun (WGS) entry which is preliminary data.</text>
</comment>
<gene>
    <name evidence="1" type="ORF">HMPREF9473_00191</name>
</gene>
<accession>G5I9K1</accession>
<protein>
    <submittedName>
        <fullName evidence="1">Uncharacterized protein</fullName>
    </submittedName>
</protein>
<keyword evidence="2" id="KW-1185">Reference proteome</keyword>
<proteinExistence type="predicted"/>
<organism evidence="1 2">
    <name type="scientific">Hungatella hathewayi WAL-18680</name>
    <dbReference type="NCBI Taxonomy" id="742737"/>
    <lineage>
        <taxon>Bacteria</taxon>
        <taxon>Bacillati</taxon>
        <taxon>Bacillota</taxon>
        <taxon>Clostridia</taxon>
        <taxon>Lachnospirales</taxon>
        <taxon>Lachnospiraceae</taxon>
        <taxon>Hungatella</taxon>
    </lineage>
</organism>
<dbReference type="AlphaFoldDB" id="G5I9K1"/>
<evidence type="ECO:0000313" key="1">
    <source>
        <dbReference type="EMBL" id="EHI61740.1"/>
    </source>
</evidence>
<evidence type="ECO:0000313" key="2">
    <source>
        <dbReference type="Proteomes" id="UP000005384"/>
    </source>
</evidence>